<feature type="domain" description="LysM" evidence="4">
    <location>
        <begin position="342"/>
        <end position="387"/>
    </location>
</feature>
<dbReference type="CDD" id="cd00118">
    <property type="entry name" value="LysM"/>
    <property type="match status" value="2"/>
</dbReference>
<keyword evidence="2" id="KW-0843">Virulence</keyword>
<evidence type="ECO:0000256" key="1">
    <source>
        <dbReference type="ARBA" id="ARBA00022669"/>
    </source>
</evidence>
<evidence type="ECO:0000313" key="5">
    <source>
        <dbReference type="EMBL" id="KAJ3113884.1"/>
    </source>
</evidence>
<dbReference type="SMART" id="SM00257">
    <property type="entry name" value="LysM"/>
    <property type="match status" value="2"/>
</dbReference>
<accession>A0AAD5SWA0</accession>
<keyword evidence="6" id="KW-1185">Reference proteome</keyword>
<dbReference type="Gene3D" id="3.10.350.10">
    <property type="entry name" value="LysM domain"/>
    <property type="match status" value="2"/>
</dbReference>
<keyword evidence="1" id="KW-0147">Chitin-binding</keyword>
<dbReference type="AlphaFoldDB" id="A0AAD5SWA0"/>
<sequence length="445" mass="46678">MLLEGFAALALTRIVLAAPISLNFTTFRPAVIWSDEYILNVPNPGGKSSFSTGTRRKRQDSGCNWLDDDHSSFVINGIQGWETFYDYVASDLGVNIDSWNQIAFEYPQGSASDVEVCPAGEAVFNFPTSGIPCGQISDTFDFQSTVGGTETATLSVSTGLTTTITSTSQNQVGVQVQVSGGVTIPFLTEAKVQVTTSYQFTSSSSTANAQSVSATSAISASVPGSSCENNQCYCTLSLDQCQYQGNGYIPAYVNGYVWFSWDYQVNGHYNWGYLLESVLSNQGYRTNNLDISDDFQYQGVGTVDCTSSSGSALKMGLTSTSGSDQFWAVVGGSSEGSNGCSSYYTVQSGDSCCAIASNYGEDCSTLEADNPNANCGSNLQVGTVLCIGGSGSGGSSCSSSYTIQSGDSCCGVASNYGISCSELENANPNANCGNNLQVGTVLCIP</sequence>
<dbReference type="InterPro" id="IPR036779">
    <property type="entry name" value="LysM_dom_sf"/>
</dbReference>
<evidence type="ECO:0000259" key="4">
    <source>
        <dbReference type="PROSITE" id="PS51782"/>
    </source>
</evidence>
<comment type="caution">
    <text evidence="5">The sequence shown here is derived from an EMBL/GenBank/DDBJ whole genome shotgun (WGS) entry which is preliminary data.</text>
</comment>
<dbReference type="SUPFAM" id="SSF56973">
    <property type="entry name" value="Aerolisin/ETX pore-forming domain"/>
    <property type="match status" value="1"/>
</dbReference>
<dbReference type="PANTHER" id="PTHR34997:SF1">
    <property type="entry name" value="PEPTIDOGLYCAN-BINDING LYSIN DOMAIN"/>
    <property type="match status" value="1"/>
</dbReference>
<feature type="chain" id="PRO_5042178567" description="LysM domain-containing protein" evidence="3">
    <location>
        <begin position="18"/>
        <end position="445"/>
    </location>
</feature>
<organism evidence="5 6">
    <name type="scientific">Physocladia obscura</name>
    <dbReference type="NCBI Taxonomy" id="109957"/>
    <lineage>
        <taxon>Eukaryota</taxon>
        <taxon>Fungi</taxon>
        <taxon>Fungi incertae sedis</taxon>
        <taxon>Chytridiomycota</taxon>
        <taxon>Chytridiomycota incertae sedis</taxon>
        <taxon>Chytridiomycetes</taxon>
        <taxon>Chytridiales</taxon>
        <taxon>Chytriomycetaceae</taxon>
        <taxon>Physocladia</taxon>
    </lineage>
</organism>
<dbReference type="Gene3D" id="2.170.15.10">
    <property type="entry name" value="Proaerolysin, chain A, domain 3"/>
    <property type="match status" value="1"/>
</dbReference>
<gene>
    <name evidence="5" type="ORF">HK100_001861</name>
</gene>
<feature type="domain" description="LysM" evidence="4">
    <location>
        <begin position="399"/>
        <end position="444"/>
    </location>
</feature>
<name>A0AAD5SWA0_9FUNG</name>
<keyword evidence="3" id="KW-0732">Signal</keyword>
<dbReference type="PANTHER" id="PTHR34997">
    <property type="entry name" value="AM15"/>
    <property type="match status" value="1"/>
</dbReference>
<dbReference type="PROSITE" id="PS51782">
    <property type="entry name" value="LYSM"/>
    <property type="match status" value="2"/>
</dbReference>
<evidence type="ECO:0000256" key="2">
    <source>
        <dbReference type="ARBA" id="ARBA00023026"/>
    </source>
</evidence>
<dbReference type="Pfam" id="PF01476">
    <property type="entry name" value="LysM"/>
    <property type="match status" value="2"/>
</dbReference>
<evidence type="ECO:0000313" key="6">
    <source>
        <dbReference type="Proteomes" id="UP001211907"/>
    </source>
</evidence>
<reference evidence="5" key="1">
    <citation type="submission" date="2020-05" db="EMBL/GenBank/DDBJ databases">
        <title>Phylogenomic resolution of chytrid fungi.</title>
        <authorList>
            <person name="Stajich J.E."/>
            <person name="Amses K."/>
            <person name="Simmons R."/>
            <person name="Seto K."/>
            <person name="Myers J."/>
            <person name="Bonds A."/>
            <person name="Quandt C.A."/>
            <person name="Barry K."/>
            <person name="Liu P."/>
            <person name="Grigoriev I."/>
            <person name="Longcore J.E."/>
            <person name="James T.Y."/>
        </authorList>
    </citation>
    <scope>NUCLEOTIDE SEQUENCE</scope>
    <source>
        <strain evidence="5">JEL0513</strain>
    </source>
</reference>
<proteinExistence type="predicted"/>
<dbReference type="InterPro" id="IPR052210">
    <property type="entry name" value="LysM1-like"/>
</dbReference>
<evidence type="ECO:0000256" key="3">
    <source>
        <dbReference type="SAM" id="SignalP"/>
    </source>
</evidence>
<dbReference type="SUPFAM" id="SSF54106">
    <property type="entry name" value="LysM domain"/>
    <property type="match status" value="2"/>
</dbReference>
<dbReference type="EMBL" id="JADGJH010001412">
    <property type="protein sequence ID" value="KAJ3113884.1"/>
    <property type="molecule type" value="Genomic_DNA"/>
</dbReference>
<dbReference type="InterPro" id="IPR004991">
    <property type="entry name" value="Aerolysin-like"/>
</dbReference>
<feature type="signal peptide" evidence="3">
    <location>
        <begin position="1"/>
        <end position="17"/>
    </location>
</feature>
<dbReference type="Proteomes" id="UP001211907">
    <property type="component" value="Unassembled WGS sequence"/>
</dbReference>
<protein>
    <recommendedName>
        <fullName evidence="4">LysM domain-containing protein</fullName>
    </recommendedName>
</protein>
<dbReference type="GO" id="GO:0008061">
    <property type="term" value="F:chitin binding"/>
    <property type="evidence" value="ECO:0007669"/>
    <property type="project" value="UniProtKB-KW"/>
</dbReference>
<dbReference type="InterPro" id="IPR018392">
    <property type="entry name" value="LysM"/>
</dbReference>
<dbReference type="Pfam" id="PF03318">
    <property type="entry name" value="ETX_MTX2"/>
    <property type="match status" value="1"/>
</dbReference>